<proteinExistence type="predicted"/>
<evidence type="ECO:0000313" key="3">
    <source>
        <dbReference type="Proteomes" id="UP000504638"/>
    </source>
</evidence>
<dbReference type="EMBL" id="ML975149">
    <property type="protein sequence ID" value="KAF1817392.1"/>
    <property type="molecule type" value="Genomic_DNA"/>
</dbReference>
<keyword evidence="3" id="KW-1185">Reference proteome</keyword>
<evidence type="ECO:0000313" key="4">
    <source>
        <dbReference type="RefSeq" id="XP_033539023.1"/>
    </source>
</evidence>
<evidence type="ECO:0008006" key="5">
    <source>
        <dbReference type="Google" id="ProtNLM"/>
    </source>
</evidence>
<dbReference type="Proteomes" id="UP000504638">
    <property type="component" value="Unplaced"/>
</dbReference>
<name>A0A6G1GHC9_9PEZI</name>
<feature type="compositionally biased region" description="Gly residues" evidence="1">
    <location>
        <begin position="192"/>
        <end position="201"/>
    </location>
</feature>
<feature type="region of interest" description="Disordered" evidence="1">
    <location>
        <begin position="1"/>
        <end position="21"/>
    </location>
</feature>
<reference evidence="2 4" key="1">
    <citation type="submission" date="2020-01" db="EMBL/GenBank/DDBJ databases">
        <authorList>
            <consortium name="DOE Joint Genome Institute"/>
            <person name="Haridas S."/>
            <person name="Albert R."/>
            <person name="Binder M."/>
            <person name="Bloem J."/>
            <person name="Labutti K."/>
            <person name="Salamov A."/>
            <person name="Andreopoulos B."/>
            <person name="Baker S.E."/>
            <person name="Barry K."/>
            <person name="Bills G."/>
            <person name="Bluhm B.H."/>
            <person name="Cannon C."/>
            <person name="Castanera R."/>
            <person name="Culley D.E."/>
            <person name="Daum C."/>
            <person name="Ezra D."/>
            <person name="Gonzalez J.B."/>
            <person name="Henrissat B."/>
            <person name="Kuo A."/>
            <person name="Liang C."/>
            <person name="Lipzen A."/>
            <person name="Lutzoni F."/>
            <person name="Magnuson J."/>
            <person name="Mondo S."/>
            <person name="Nolan M."/>
            <person name="Ohm R."/>
            <person name="Pangilinan J."/>
            <person name="Park H.-J."/>
            <person name="Ramirez L."/>
            <person name="Alfaro M."/>
            <person name="Sun H."/>
            <person name="Tritt A."/>
            <person name="Yoshinaga Y."/>
            <person name="Zwiers L.-H."/>
            <person name="Turgeon B.G."/>
            <person name="Goodwin S.B."/>
            <person name="Spatafora J.W."/>
            <person name="Crous P.W."/>
            <person name="Grigoriev I.V."/>
        </authorList>
    </citation>
    <scope>NUCLEOTIDE SEQUENCE</scope>
    <source>
        <strain evidence="2 4">CBS 781.70</strain>
    </source>
</reference>
<reference evidence="4" key="2">
    <citation type="submission" date="2020-04" db="EMBL/GenBank/DDBJ databases">
        <authorList>
            <consortium name="NCBI Genome Project"/>
        </authorList>
    </citation>
    <scope>NUCLEOTIDE SEQUENCE</scope>
    <source>
        <strain evidence="4">CBS 781.70</strain>
    </source>
</reference>
<dbReference type="RefSeq" id="XP_033539023.1">
    <property type="nucleotide sequence ID" value="XM_033677859.1"/>
</dbReference>
<dbReference type="GeneID" id="54418429"/>
<sequence>MADTNGTKATNGTTATSATSTIPTKPLFTENEMKLLACAWQCIEGDIKVDYEKLANLAGYTKGSAATLFNGLRRRIRDLGGAASATTPGTPKTRKPRAKSTNDDGTPKSSSAKKRGRPKKVDAANDDQANGDDVTGDTPSKKRTKATSKSAAIITPDDDAESAMKESTTGENRDLTSAILSNSLKEELEKSGGTGELGADV</sequence>
<dbReference type="AlphaFoldDB" id="A0A6G1GHC9"/>
<evidence type="ECO:0000313" key="2">
    <source>
        <dbReference type="EMBL" id="KAF1817392.1"/>
    </source>
</evidence>
<protein>
    <recommendedName>
        <fullName evidence="5">Histone h1.3</fullName>
    </recommendedName>
</protein>
<reference evidence="4" key="3">
    <citation type="submission" date="2025-04" db="UniProtKB">
        <authorList>
            <consortium name="RefSeq"/>
        </authorList>
    </citation>
    <scope>IDENTIFICATION</scope>
    <source>
        <strain evidence="4">CBS 781.70</strain>
    </source>
</reference>
<dbReference type="OrthoDB" id="5403747at2759"/>
<evidence type="ECO:0000256" key="1">
    <source>
        <dbReference type="SAM" id="MobiDB-lite"/>
    </source>
</evidence>
<feature type="region of interest" description="Disordered" evidence="1">
    <location>
        <begin position="80"/>
        <end position="201"/>
    </location>
</feature>
<accession>A0A6G1GHC9</accession>
<gene>
    <name evidence="2 4" type="ORF">P152DRAFT_445484</name>
</gene>
<organism evidence="2">
    <name type="scientific">Eremomyces bilateralis CBS 781.70</name>
    <dbReference type="NCBI Taxonomy" id="1392243"/>
    <lineage>
        <taxon>Eukaryota</taxon>
        <taxon>Fungi</taxon>
        <taxon>Dikarya</taxon>
        <taxon>Ascomycota</taxon>
        <taxon>Pezizomycotina</taxon>
        <taxon>Dothideomycetes</taxon>
        <taxon>Dothideomycetes incertae sedis</taxon>
        <taxon>Eremomycetales</taxon>
        <taxon>Eremomycetaceae</taxon>
        <taxon>Eremomyces</taxon>
    </lineage>
</organism>